<dbReference type="RefSeq" id="WP_188911706.1">
    <property type="nucleotide sequence ID" value="NZ_BMIQ01000007.1"/>
</dbReference>
<evidence type="ECO:0000259" key="3">
    <source>
        <dbReference type="Pfam" id="PF07811"/>
    </source>
</evidence>
<accession>A0A916ZWZ3</accession>
<organism evidence="4 5">
    <name type="scientific">Aureimonas endophytica</name>
    <dbReference type="NCBI Taxonomy" id="2027858"/>
    <lineage>
        <taxon>Bacteria</taxon>
        <taxon>Pseudomonadati</taxon>
        <taxon>Pseudomonadota</taxon>
        <taxon>Alphaproteobacteria</taxon>
        <taxon>Hyphomicrobiales</taxon>
        <taxon>Aurantimonadaceae</taxon>
        <taxon>Aureimonas</taxon>
    </lineage>
</organism>
<dbReference type="AlphaFoldDB" id="A0A916ZWZ3"/>
<keyword evidence="2" id="KW-1133">Transmembrane helix</keyword>
<reference evidence="4" key="2">
    <citation type="submission" date="2020-09" db="EMBL/GenBank/DDBJ databases">
        <authorList>
            <person name="Sun Q."/>
            <person name="Zhou Y."/>
        </authorList>
    </citation>
    <scope>NUCLEOTIDE SEQUENCE</scope>
    <source>
        <strain evidence="4">CGMCC 1.15367</strain>
    </source>
</reference>
<evidence type="ECO:0000256" key="2">
    <source>
        <dbReference type="SAM" id="Phobius"/>
    </source>
</evidence>
<feature type="domain" description="TadE-like" evidence="3">
    <location>
        <begin position="45"/>
        <end position="86"/>
    </location>
</feature>
<evidence type="ECO:0000256" key="1">
    <source>
        <dbReference type="SAM" id="MobiDB-lite"/>
    </source>
</evidence>
<dbReference type="EMBL" id="BMIQ01000007">
    <property type="protein sequence ID" value="GGE17423.1"/>
    <property type="molecule type" value="Genomic_DNA"/>
</dbReference>
<keyword evidence="2" id="KW-0812">Transmembrane</keyword>
<dbReference type="Proteomes" id="UP000644699">
    <property type="component" value="Unassembled WGS sequence"/>
</dbReference>
<evidence type="ECO:0000313" key="4">
    <source>
        <dbReference type="EMBL" id="GGE17423.1"/>
    </source>
</evidence>
<dbReference type="InterPro" id="IPR012495">
    <property type="entry name" value="TadE-like_dom"/>
</dbReference>
<feature type="transmembrane region" description="Helical" evidence="2">
    <location>
        <begin position="50"/>
        <end position="73"/>
    </location>
</feature>
<comment type="caution">
    <text evidence="4">The sequence shown here is derived from an EMBL/GenBank/DDBJ whole genome shotgun (WGS) entry which is preliminary data.</text>
</comment>
<name>A0A916ZWZ3_9HYPH</name>
<evidence type="ECO:0000313" key="5">
    <source>
        <dbReference type="Proteomes" id="UP000644699"/>
    </source>
</evidence>
<protein>
    <recommendedName>
        <fullName evidence="3">TadE-like domain-containing protein</fullName>
    </recommendedName>
</protein>
<feature type="region of interest" description="Disordered" evidence="1">
    <location>
        <begin position="13"/>
        <end position="33"/>
    </location>
</feature>
<gene>
    <name evidence="4" type="ORF">GCM10011390_40660</name>
</gene>
<reference evidence="4" key="1">
    <citation type="journal article" date="2014" name="Int. J. Syst. Evol. Microbiol.">
        <title>Complete genome sequence of Corynebacterium casei LMG S-19264T (=DSM 44701T), isolated from a smear-ripened cheese.</title>
        <authorList>
            <consortium name="US DOE Joint Genome Institute (JGI-PGF)"/>
            <person name="Walter F."/>
            <person name="Albersmeier A."/>
            <person name="Kalinowski J."/>
            <person name="Ruckert C."/>
        </authorList>
    </citation>
    <scope>NUCLEOTIDE SEQUENCE</scope>
    <source>
        <strain evidence="4">CGMCC 1.15367</strain>
    </source>
</reference>
<proteinExistence type="predicted"/>
<keyword evidence="5" id="KW-1185">Reference proteome</keyword>
<sequence length="213" mass="22545">MFTQACLNTETAHAAARPAEEAKGGGRADRRGRTVGAFGRDRRAATAVEFGLVAMPFFLLVLMIFQTALFHFAQQSLDLATREASRLVMTGKVPATQQSAEAFRNQLICPKLLFGLECANITARAYKIGLTSDASAGTGIYQFVDASAKALRAPTSASFCIGAASDYVFLDVSYSFTSGIAALFGLLAANGVKSLRSTSLFRNEPFSTGGATC</sequence>
<dbReference type="Pfam" id="PF07811">
    <property type="entry name" value="TadE"/>
    <property type="match status" value="1"/>
</dbReference>
<keyword evidence="2" id="KW-0472">Membrane</keyword>
<feature type="transmembrane region" description="Helical" evidence="2">
    <location>
        <begin position="172"/>
        <end position="192"/>
    </location>
</feature>
<feature type="compositionally biased region" description="Basic and acidic residues" evidence="1">
    <location>
        <begin position="18"/>
        <end position="32"/>
    </location>
</feature>